<protein>
    <submittedName>
        <fullName evidence="9">MFS transporter</fullName>
    </submittedName>
</protein>
<dbReference type="RefSeq" id="WP_154475709.1">
    <property type="nucleotide sequence ID" value="NZ_VULY01000018.1"/>
</dbReference>
<feature type="transmembrane region" description="Helical" evidence="7">
    <location>
        <begin position="229"/>
        <end position="248"/>
    </location>
</feature>
<evidence type="ECO:0000256" key="7">
    <source>
        <dbReference type="SAM" id="Phobius"/>
    </source>
</evidence>
<dbReference type="PANTHER" id="PTHR23514">
    <property type="entry name" value="BYPASS OF STOP CODON PROTEIN 6"/>
    <property type="match status" value="1"/>
</dbReference>
<evidence type="ECO:0000256" key="3">
    <source>
        <dbReference type="ARBA" id="ARBA00022448"/>
    </source>
</evidence>
<dbReference type="GO" id="GO:0022857">
    <property type="term" value="F:transmembrane transporter activity"/>
    <property type="evidence" value="ECO:0007669"/>
    <property type="project" value="InterPro"/>
</dbReference>
<feature type="transmembrane region" description="Helical" evidence="7">
    <location>
        <begin position="134"/>
        <end position="157"/>
    </location>
</feature>
<dbReference type="Pfam" id="PF07690">
    <property type="entry name" value="MFS_1"/>
    <property type="match status" value="1"/>
</dbReference>
<feature type="transmembrane region" description="Helical" evidence="7">
    <location>
        <begin position="268"/>
        <end position="287"/>
    </location>
</feature>
<keyword evidence="4 7" id="KW-0812">Transmembrane</keyword>
<evidence type="ECO:0000313" key="10">
    <source>
        <dbReference type="Proteomes" id="UP000434409"/>
    </source>
</evidence>
<feature type="transmembrane region" description="Helical" evidence="7">
    <location>
        <begin position="7"/>
        <end position="27"/>
    </location>
</feature>
<evidence type="ECO:0000256" key="6">
    <source>
        <dbReference type="ARBA" id="ARBA00023136"/>
    </source>
</evidence>
<feature type="transmembrane region" description="Helical" evidence="7">
    <location>
        <begin position="169"/>
        <end position="192"/>
    </location>
</feature>
<dbReference type="Gene3D" id="1.20.1250.20">
    <property type="entry name" value="MFS general substrate transporter like domains"/>
    <property type="match status" value="2"/>
</dbReference>
<comment type="similarity">
    <text evidence="2">Belongs to the major facilitator superfamily.</text>
</comment>
<dbReference type="Proteomes" id="UP000434409">
    <property type="component" value="Unassembled WGS sequence"/>
</dbReference>
<evidence type="ECO:0000256" key="1">
    <source>
        <dbReference type="ARBA" id="ARBA00004651"/>
    </source>
</evidence>
<sequence>MRAKKYILSMAVVYMAYFTHGIQAIILSQNKLNFFTQWGYTDEIAGAAAVSLAITATGFGKFLTVWLGGEISDKIGRKKMAVAGGVLYIICFAGLLFSHSFTVACICAFLAGVATSGFWDASLYPAVQEAVKPAYAGSALIGIKAFVSVSGIIYPLLAVHFSASGNWKINVWIPLIFSVICVILAVIAPFAYDDDMKEKVKGQDGNTRTAAQAEIEAIKAGMLVKPNGLVNFITMFYGFLCMFIMYGAQQYTKAFGMTNCGLTELQAAGMTSIYTVGSIVAVVFWAIMMGKLRWNPLKVVLIDSVFTAIALAIVLLVKNVTVIYVAIALLGFFAAGGALQTGLGVRQKMCPGPKGRNTGIYYTWMGLASCFLPYIVSAMTKSIGETDAIYTMMGLLLAAAVVAVLMMAYLAVQYKKIFGESALAEKRNA</sequence>
<feature type="transmembrane region" description="Helical" evidence="7">
    <location>
        <begin position="388"/>
        <end position="412"/>
    </location>
</feature>
<dbReference type="AlphaFoldDB" id="A0A6N7UQZ3"/>
<feature type="transmembrane region" description="Helical" evidence="7">
    <location>
        <begin position="103"/>
        <end position="122"/>
    </location>
</feature>
<proteinExistence type="inferred from homology"/>
<dbReference type="InterPro" id="IPR005829">
    <property type="entry name" value="Sugar_transporter_CS"/>
</dbReference>
<dbReference type="GO" id="GO:0005886">
    <property type="term" value="C:plasma membrane"/>
    <property type="evidence" value="ECO:0007669"/>
    <property type="project" value="UniProtKB-SubCell"/>
</dbReference>
<dbReference type="InterPro" id="IPR020846">
    <property type="entry name" value="MFS_dom"/>
</dbReference>
<evidence type="ECO:0000256" key="4">
    <source>
        <dbReference type="ARBA" id="ARBA00022692"/>
    </source>
</evidence>
<dbReference type="InterPro" id="IPR011701">
    <property type="entry name" value="MFS"/>
</dbReference>
<evidence type="ECO:0000259" key="8">
    <source>
        <dbReference type="PROSITE" id="PS50850"/>
    </source>
</evidence>
<keyword evidence="5 7" id="KW-1133">Transmembrane helix</keyword>
<feature type="transmembrane region" description="Helical" evidence="7">
    <location>
        <begin position="322"/>
        <end position="339"/>
    </location>
</feature>
<feature type="transmembrane region" description="Helical" evidence="7">
    <location>
        <begin position="47"/>
        <end position="68"/>
    </location>
</feature>
<gene>
    <name evidence="9" type="ORF">FYJ34_01740</name>
</gene>
<dbReference type="SUPFAM" id="SSF103473">
    <property type="entry name" value="MFS general substrate transporter"/>
    <property type="match status" value="1"/>
</dbReference>
<comment type="subcellular location">
    <subcellularLocation>
        <location evidence="1">Cell membrane</location>
        <topology evidence="1">Multi-pass membrane protein</topology>
    </subcellularLocation>
</comment>
<feature type="transmembrane region" description="Helical" evidence="7">
    <location>
        <begin position="359"/>
        <end position="376"/>
    </location>
</feature>
<dbReference type="PROSITE" id="PS00216">
    <property type="entry name" value="SUGAR_TRANSPORT_1"/>
    <property type="match status" value="1"/>
</dbReference>
<dbReference type="InterPro" id="IPR036259">
    <property type="entry name" value="MFS_trans_sf"/>
</dbReference>
<dbReference type="PANTHER" id="PTHR23514:SF3">
    <property type="entry name" value="BYPASS OF STOP CODON PROTEIN 6"/>
    <property type="match status" value="1"/>
</dbReference>
<comment type="caution">
    <text evidence="9">The sequence shown here is derived from an EMBL/GenBank/DDBJ whole genome shotgun (WGS) entry which is preliminary data.</text>
</comment>
<keyword evidence="10" id="KW-1185">Reference proteome</keyword>
<evidence type="ECO:0000313" key="9">
    <source>
        <dbReference type="EMBL" id="MSR93033.1"/>
    </source>
</evidence>
<keyword evidence="6 7" id="KW-0472">Membrane</keyword>
<evidence type="ECO:0000256" key="5">
    <source>
        <dbReference type="ARBA" id="ARBA00022989"/>
    </source>
</evidence>
<feature type="transmembrane region" description="Helical" evidence="7">
    <location>
        <begin position="80"/>
        <end position="97"/>
    </location>
</feature>
<dbReference type="InterPro" id="IPR051788">
    <property type="entry name" value="MFS_Transporter"/>
</dbReference>
<accession>A0A6N7UQZ3</accession>
<feature type="transmembrane region" description="Helical" evidence="7">
    <location>
        <begin position="299"/>
        <end position="316"/>
    </location>
</feature>
<organism evidence="9 10">
    <name type="scientific">Suipraeoptans intestinalis</name>
    <dbReference type="NCBI Taxonomy" id="2606628"/>
    <lineage>
        <taxon>Bacteria</taxon>
        <taxon>Bacillati</taxon>
        <taxon>Bacillota</taxon>
        <taxon>Clostridia</taxon>
        <taxon>Lachnospirales</taxon>
        <taxon>Lachnospiraceae</taxon>
        <taxon>Suipraeoptans</taxon>
    </lineage>
</organism>
<dbReference type="PROSITE" id="PS50850">
    <property type="entry name" value="MFS"/>
    <property type="match status" value="1"/>
</dbReference>
<name>A0A6N7UQZ3_9FIRM</name>
<feature type="domain" description="Major facilitator superfamily (MFS) profile" evidence="8">
    <location>
        <begin position="9"/>
        <end position="416"/>
    </location>
</feature>
<reference evidence="9 10" key="1">
    <citation type="submission" date="2019-08" db="EMBL/GenBank/DDBJ databases">
        <title>In-depth cultivation of the pig gut microbiome towards novel bacterial diversity and tailored functional studies.</title>
        <authorList>
            <person name="Wylensek D."/>
            <person name="Hitch T.C.A."/>
            <person name="Clavel T."/>
        </authorList>
    </citation>
    <scope>NUCLEOTIDE SEQUENCE [LARGE SCALE GENOMIC DNA]</scope>
    <source>
        <strain evidence="9 10">68-1-5</strain>
    </source>
</reference>
<dbReference type="EMBL" id="VULY01000018">
    <property type="protein sequence ID" value="MSR93033.1"/>
    <property type="molecule type" value="Genomic_DNA"/>
</dbReference>
<evidence type="ECO:0000256" key="2">
    <source>
        <dbReference type="ARBA" id="ARBA00008335"/>
    </source>
</evidence>
<keyword evidence="3" id="KW-0813">Transport</keyword>